<feature type="transmembrane region" description="Helical" evidence="8">
    <location>
        <begin position="284"/>
        <end position="307"/>
    </location>
</feature>
<proteinExistence type="evidence at transcript level"/>
<name>A0A481ZNB9_TRICY</name>
<evidence type="ECO:0000256" key="7">
    <source>
        <dbReference type="ARBA" id="ARBA00023224"/>
    </source>
</evidence>
<accession>A0A481ZNB9</accession>
<protein>
    <submittedName>
        <fullName evidence="10">Neuropeptide-like GPCR</fullName>
    </submittedName>
</protein>
<dbReference type="GO" id="GO:0007218">
    <property type="term" value="P:neuropeptide signaling pathway"/>
    <property type="evidence" value="ECO:0007669"/>
    <property type="project" value="UniProtKB-KW"/>
</dbReference>
<evidence type="ECO:0000256" key="3">
    <source>
        <dbReference type="ARBA" id="ARBA00022989"/>
    </source>
</evidence>
<dbReference type="PANTHER" id="PTHR45695">
    <property type="entry name" value="LEUCOKININ RECEPTOR-RELATED"/>
    <property type="match status" value="1"/>
</dbReference>
<evidence type="ECO:0000256" key="8">
    <source>
        <dbReference type="SAM" id="Phobius"/>
    </source>
</evidence>
<sequence>MISANVSCYAKEFQLNSPEALRVSLQWSNAIAVESFALMFFITGVIFNSMVIGSFVNCRRPLDVFEALVINLAVGDILASFIFPLPIAVQLLQGGQQIYDGGCKLLAWLGVVSLSVTSITLIAMAYCLNSRTRSRLLPSYHETVFWLGLFLLWVIPAFEGLPYLATVDWQDRDCTPSWSQSAQATYVAAMLLLQTVLPLALLTKMTVTTSIENYRQQFAAEQQLDSMAAPCILEENEERSVNRKNLRMLYILSASFFTILITYTFFHLWLALTIDVLFAEPTMAQTYVAFHLLLCFKPLLFPLIYFATWDSLRSNILEMTTRLCLKRRYGFREVKYTVASRSNGHSVGRTEDDGAVTIGGEMPVIEEIHGVEDTGRELSMKSLSEDRGINRYSSDYDVELEDVYRDDVAIL</sequence>
<dbReference type="SUPFAM" id="SSF81321">
    <property type="entry name" value="Family A G protein-coupled receptor-like"/>
    <property type="match status" value="1"/>
</dbReference>
<keyword evidence="6" id="KW-0675">Receptor</keyword>
<keyword evidence="2 8" id="KW-0812">Transmembrane</keyword>
<evidence type="ECO:0000256" key="4">
    <source>
        <dbReference type="ARBA" id="ARBA00023040"/>
    </source>
</evidence>
<feature type="transmembrane region" description="Helical" evidence="8">
    <location>
        <begin position="36"/>
        <end position="56"/>
    </location>
</feature>
<dbReference type="GO" id="GO:0004930">
    <property type="term" value="F:G protein-coupled receptor activity"/>
    <property type="evidence" value="ECO:0007669"/>
    <property type="project" value="UniProtKB-KW"/>
</dbReference>
<keyword evidence="3 8" id="KW-1133">Transmembrane helix</keyword>
<dbReference type="InterPro" id="IPR017452">
    <property type="entry name" value="GPCR_Rhodpsn_7TM"/>
</dbReference>
<feature type="transmembrane region" description="Helical" evidence="8">
    <location>
        <begin position="184"/>
        <end position="202"/>
    </location>
</feature>
<dbReference type="CDD" id="cd00637">
    <property type="entry name" value="7tm_classA_rhodopsin-like"/>
    <property type="match status" value="1"/>
</dbReference>
<keyword evidence="4" id="KW-0297">G-protein coupled receptor</keyword>
<keyword evidence="5 8" id="KW-0472">Membrane</keyword>
<feature type="transmembrane region" description="Helical" evidence="8">
    <location>
        <begin position="144"/>
        <end position="164"/>
    </location>
</feature>
<reference evidence="10" key="1">
    <citation type="submission" date="2018-09" db="EMBL/GenBank/DDBJ databases">
        <authorList>
            <person name="Nielsen S.K.D."/>
            <person name="Koch T.L."/>
            <person name="Hauser F."/>
            <person name="Garm A."/>
            <person name="Grimmelikhuijzen C.J.P."/>
        </authorList>
    </citation>
    <scope>NUCLEOTIDE SEQUENCE</scope>
</reference>
<reference evidence="10" key="2">
    <citation type="journal article" date="2019" name="BMC Genomics">
        <title>De novo transcriptome assembly of the cubomedusa Tripedalia cystophora, including the analysis of a set of genes involved in peptidergic neurotransmission.</title>
        <authorList>
            <person name="Nielsen S.K."/>
            <person name="Koch T.L."/>
            <person name="Hauser F."/>
            <person name="Garm A."/>
            <person name="Grimmelikhuijzen C.J."/>
        </authorList>
    </citation>
    <scope>NUCLEOTIDE SEQUENCE</scope>
</reference>
<evidence type="ECO:0000256" key="5">
    <source>
        <dbReference type="ARBA" id="ARBA00023136"/>
    </source>
</evidence>
<feature type="transmembrane region" description="Helical" evidence="8">
    <location>
        <begin position="68"/>
        <end position="93"/>
    </location>
</feature>
<keyword evidence="10" id="KW-0527">Neuropeptide</keyword>
<dbReference type="GO" id="GO:0005886">
    <property type="term" value="C:plasma membrane"/>
    <property type="evidence" value="ECO:0007669"/>
    <property type="project" value="TreeGrafter"/>
</dbReference>
<feature type="domain" description="G-protein coupled receptors family 1 profile" evidence="9">
    <location>
        <begin position="47"/>
        <end position="305"/>
    </location>
</feature>
<evidence type="ECO:0000313" key="10">
    <source>
        <dbReference type="EMBL" id="QBL02606.1"/>
    </source>
</evidence>
<evidence type="ECO:0000256" key="1">
    <source>
        <dbReference type="ARBA" id="ARBA00004141"/>
    </source>
</evidence>
<organism evidence="10">
    <name type="scientific">Tripedalia cystophora</name>
    <name type="common">Mangrove box jellyfish</name>
    <dbReference type="NCBI Taxonomy" id="6141"/>
    <lineage>
        <taxon>Eukaryota</taxon>
        <taxon>Metazoa</taxon>
        <taxon>Cnidaria</taxon>
        <taxon>Cubozoa</taxon>
        <taxon>Carybdeida</taxon>
        <taxon>Tripedaliidae</taxon>
        <taxon>Tripedalia</taxon>
    </lineage>
</organism>
<dbReference type="AlphaFoldDB" id="A0A481ZNB9"/>
<keyword evidence="7" id="KW-0807">Transducer</keyword>
<evidence type="ECO:0000256" key="2">
    <source>
        <dbReference type="ARBA" id="ARBA00022692"/>
    </source>
</evidence>
<evidence type="ECO:0000259" key="9">
    <source>
        <dbReference type="PROSITE" id="PS50262"/>
    </source>
</evidence>
<dbReference type="Gene3D" id="1.20.1070.10">
    <property type="entry name" value="Rhodopsin 7-helix transmembrane proteins"/>
    <property type="match status" value="1"/>
</dbReference>
<evidence type="ECO:0000256" key="6">
    <source>
        <dbReference type="ARBA" id="ARBA00023170"/>
    </source>
</evidence>
<feature type="transmembrane region" description="Helical" evidence="8">
    <location>
        <begin position="249"/>
        <end position="272"/>
    </location>
</feature>
<comment type="subcellular location">
    <subcellularLocation>
        <location evidence="1">Membrane</location>
        <topology evidence="1">Multi-pass membrane protein</topology>
    </subcellularLocation>
</comment>
<dbReference type="PANTHER" id="PTHR45695:SF9">
    <property type="entry name" value="LEUCOKININ RECEPTOR"/>
    <property type="match status" value="1"/>
</dbReference>
<dbReference type="InterPro" id="IPR000276">
    <property type="entry name" value="GPCR_Rhodpsn"/>
</dbReference>
<dbReference type="EMBL" id="MH835320">
    <property type="protein sequence ID" value="QBL02606.1"/>
    <property type="molecule type" value="mRNA"/>
</dbReference>
<dbReference type="PROSITE" id="PS50262">
    <property type="entry name" value="G_PROTEIN_RECEP_F1_2"/>
    <property type="match status" value="1"/>
</dbReference>
<dbReference type="Pfam" id="PF00001">
    <property type="entry name" value="7tm_1"/>
    <property type="match status" value="1"/>
</dbReference>
<feature type="transmembrane region" description="Helical" evidence="8">
    <location>
        <begin position="105"/>
        <end position="128"/>
    </location>
</feature>